<sequence>MADNGNEAEEEMAQAPFISADCWLKVFELLPPSQLGLGIALISHRFHYLVGVHFKSRKWALKIIHIERTIGENGTKEMRIDSFDLAENEGMQSPIPQIQLPSKVIGFRSIDIFFIDRNAIAFLRRFRQLFAASPIHLMIYSTDECIAELILHNIWPMLRKNICGMFLSDKIFRRFRHFAPSILNDNSSIRIFSSYFDEIFTEFPADGQCHGVGWTIGGQMAFHSPSGRCAKAIKTAFASASASASVNFIVVISFLLSSFAASVVPFELTNEKTGEQLALKRANNSDHFLLIRCPIAREASKWTKWEEEAIGWEIHDQWNRISIQVYHKEEIGDGLLDEIPGPSDQQK</sequence>
<dbReference type="AlphaFoldDB" id="A0ABD2ISC1"/>
<comment type="caution">
    <text evidence="1">The sequence shown here is derived from an EMBL/GenBank/DDBJ whole genome shotgun (WGS) entry which is preliminary data.</text>
</comment>
<proteinExistence type="predicted"/>
<evidence type="ECO:0000313" key="2">
    <source>
        <dbReference type="Proteomes" id="UP001620626"/>
    </source>
</evidence>
<gene>
    <name evidence="1" type="ORF">niasHT_032571</name>
</gene>
<dbReference type="EMBL" id="JBICBT010001163">
    <property type="protein sequence ID" value="KAL3080366.1"/>
    <property type="molecule type" value="Genomic_DNA"/>
</dbReference>
<dbReference type="Proteomes" id="UP001620626">
    <property type="component" value="Unassembled WGS sequence"/>
</dbReference>
<evidence type="ECO:0008006" key="3">
    <source>
        <dbReference type="Google" id="ProtNLM"/>
    </source>
</evidence>
<organism evidence="1 2">
    <name type="scientific">Heterodera trifolii</name>
    <dbReference type="NCBI Taxonomy" id="157864"/>
    <lineage>
        <taxon>Eukaryota</taxon>
        <taxon>Metazoa</taxon>
        <taxon>Ecdysozoa</taxon>
        <taxon>Nematoda</taxon>
        <taxon>Chromadorea</taxon>
        <taxon>Rhabditida</taxon>
        <taxon>Tylenchina</taxon>
        <taxon>Tylenchomorpha</taxon>
        <taxon>Tylenchoidea</taxon>
        <taxon>Heteroderidae</taxon>
        <taxon>Heteroderinae</taxon>
        <taxon>Heterodera</taxon>
    </lineage>
</organism>
<accession>A0ABD2ISC1</accession>
<protein>
    <recommendedName>
        <fullName evidence="3">F-box domain-containing protein</fullName>
    </recommendedName>
</protein>
<evidence type="ECO:0000313" key="1">
    <source>
        <dbReference type="EMBL" id="KAL3080366.1"/>
    </source>
</evidence>
<name>A0ABD2ISC1_9BILA</name>
<reference evidence="1 2" key="1">
    <citation type="submission" date="2024-10" db="EMBL/GenBank/DDBJ databases">
        <authorList>
            <person name="Kim D."/>
        </authorList>
    </citation>
    <scope>NUCLEOTIDE SEQUENCE [LARGE SCALE GENOMIC DNA]</scope>
    <source>
        <strain evidence="1">BH-2024</strain>
    </source>
</reference>
<keyword evidence="2" id="KW-1185">Reference proteome</keyword>